<dbReference type="RefSeq" id="WP_052037502.1">
    <property type="nucleotide sequence ID" value="NZ_JAEMUK010000018.1"/>
</dbReference>
<gene>
    <name evidence="4" type="ORF">JDN41_09785</name>
</gene>
<evidence type="ECO:0000313" key="5">
    <source>
        <dbReference type="Proteomes" id="UP000623250"/>
    </source>
</evidence>
<feature type="domain" description="N-acetyltransferase" evidence="3">
    <location>
        <begin position="7"/>
        <end position="150"/>
    </location>
</feature>
<evidence type="ECO:0000256" key="1">
    <source>
        <dbReference type="ARBA" id="ARBA00022679"/>
    </source>
</evidence>
<proteinExistence type="predicted"/>
<dbReference type="InterPro" id="IPR016181">
    <property type="entry name" value="Acyl_CoA_acyltransferase"/>
</dbReference>
<keyword evidence="1 4" id="KW-0808">Transferase</keyword>
<keyword evidence="2" id="KW-0012">Acyltransferase</keyword>
<dbReference type="PROSITE" id="PS51186">
    <property type="entry name" value="GNAT"/>
    <property type="match status" value="1"/>
</dbReference>
<evidence type="ECO:0000313" key="4">
    <source>
        <dbReference type="EMBL" id="MBJ7543851.1"/>
    </source>
</evidence>
<sequence length="150" mass="16724">MAEEQHFTIRPACAADIEPIIRLDAAVTTTPKPAYWEALFKDCQSRRKQHFLLVAVKDDVLLGFIAGEIRAWEFGSPPCGWVFAIAVDPNTRLSGMGADLFQAICDAFRRAGITKVRTMVARDAQLVMSFFRAQGMMAGPFVELEKDLDE</sequence>
<dbReference type="GO" id="GO:0016747">
    <property type="term" value="F:acyltransferase activity, transferring groups other than amino-acyl groups"/>
    <property type="evidence" value="ECO:0007669"/>
    <property type="project" value="InterPro"/>
</dbReference>
<dbReference type="InterPro" id="IPR050832">
    <property type="entry name" value="Bact_Acetyltransf"/>
</dbReference>
<keyword evidence="5" id="KW-1185">Reference proteome</keyword>
<reference evidence="4 5" key="1">
    <citation type="submission" date="2020-12" db="EMBL/GenBank/DDBJ databases">
        <title>Revised draft genomes of Rhodomicrobium vannielii ATCC 17100 and Rhodomicrobium udaipurense JA643.</title>
        <authorList>
            <person name="Conners E.M."/>
            <person name="Davenport E.J."/>
            <person name="Bose A."/>
        </authorList>
    </citation>
    <scope>NUCLEOTIDE SEQUENCE [LARGE SCALE GENOMIC DNA]</scope>
    <source>
        <strain evidence="4 5">JA643</strain>
    </source>
</reference>
<dbReference type="InterPro" id="IPR000182">
    <property type="entry name" value="GNAT_dom"/>
</dbReference>
<dbReference type="PANTHER" id="PTHR43877">
    <property type="entry name" value="AMINOALKYLPHOSPHONATE N-ACETYLTRANSFERASE-RELATED-RELATED"/>
    <property type="match status" value="1"/>
</dbReference>
<name>A0A8I1KK86_9HYPH</name>
<protein>
    <submittedName>
        <fullName evidence="4">GNAT family N-acetyltransferase</fullName>
    </submittedName>
</protein>
<comment type="caution">
    <text evidence="4">The sequence shown here is derived from an EMBL/GenBank/DDBJ whole genome shotgun (WGS) entry which is preliminary data.</text>
</comment>
<evidence type="ECO:0000259" key="3">
    <source>
        <dbReference type="PROSITE" id="PS51186"/>
    </source>
</evidence>
<organism evidence="4 5">
    <name type="scientific">Rhodomicrobium udaipurense</name>
    <dbReference type="NCBI Taxonomy" id="1202716"/>
    <lineage>
        <taxon>Bacteria</taxon>
        <taxon>Pseudomonadati</taxon>
        <taxon>Pseudomonadota</taxon>
        <taxon>Alphaproteobacteria</taxon>
        <taxon>Hyphomicrobiales</taxon>
        <taxon>Hyphomicrobiaceae</taxon>
        <taxon>Rhodomicrobium</taxon>
    </lineage>
</organism>
<dbReference type="EMBL" id="JAEMUK010000018">
    <property type="protein sequence ID" value="MBJ7543851.1"/>
    <property type="molecule type" value="Genomic_DNA"/>
</dbReference>
<dbReference type="Proteomes" id="UP000623250">
    <property type="component" value="Unassembled WGS sequence"/>
</dbReference>
<evidence type="ECO:0000256" key="2">
    <source>
        <dbReference type="ARBA" id="ARBA00023315"/>
    </source>
</evidence>
<dbReference type="Gene3D" id="3.40.630.30">
    <property type="match status" value="1"/>
</dbReference>
<dbReference type="SUPFAM" id="SSF55729">
    <property type="entry name" value="Acyl-CoA N-acyltransferases (Nat)"/>
    <property type="match status" value="1"/>
</dbReference>
<accession>A0A8I1KK86</accession>
<dbReference type="CDD" id="cd04301">
    <property type="entry name" value="NAT_SF"/>
    <property type="match status" value="1"/>
</dbReference>
<dbReference type="Pfam" id="PF00583">
    <property type="entry name" value="Acetyltransf_1"/>
    <property type="match status" value="1"/>
</dbReference>
<dbReference type="AlphaFoldDB" id="A0A8I1KK86"/>